<feature type="compositionally biased region" description="Basic residues" evidence="1">
    <location>
        <begin position="206"/>
        <end position="215"/>
    </location>
</feature>
<feature type="compositionally biased region" description="Pro residues" evidence="1">
    <location>
        <begin position="170"/>
        <end position="186"/>
    </location>
</feature>
<dbReference type="PANTHER" id="PTHR35096:SF8">
    <property type="entry name" value="OS03G0308600 PROTEIN"/>
    <property type="match status" value="1"/>
</dbReference>
<protein>
    <recommendedName>
        <fullName evidence="2">DUF7787 domain-containing protein</fullName>
    </recommendedName>
</protein>
<feature type="non-terminal residue" evidence="3">
    <location>
        <position position="1"/>
    </location>
</feature>
<name>A0A1D1XN10_9ARAE</name>
<accession>A0A1D1XN10</accession>
<gene>
    <name evidence="3" type="ORF">g.71202</name>
</gene>
<sequence length="227" mass="24669">VGRLEGIHSIDDPCASVLYKRPLATTLSCAACSRAAANNTVEREGGRTALEMVSLEEYMAFYDEAHSSSSDDECSSRFTLPKLHQIIHMHGFVKLHNRPKMEILEAVDSIDLAPPARSTLEQRGLSPGRFLTAEQVAADLVALGWAECPVQSLHVLQPWVKPDSGEDSPAVPPPSPASSAPPTPPPRIRRARRGRTLPATFVVSGRRPRTKRKRASINALVAARCPP</sequence>
<organism evidence="3">
    <name type="scientific">Anthurium amnicola</name>
    <dbReference type="NCBI Taxonomy" id="1678845"/>
    <lineage>
        <taxon>Eukaryota</taxon>
        <taxon>Viridiplantae</taxon>
        <taxon>Streptophyta</taxon>
        <taxon>Embryophyta</taxon>
        <taxon>Tracheophyta</taxon>
        <taxon>Spermatophyta</taxon>
        <taxon>Magnoliopsida</taxon>
        <taxon>Liliopsida</taxon>
        <taxon>Araceae</taxon>
        <taxon>Pothoideae</taxon>
        <taxon>Potheae</taxon>
        <taxon>Anthurium</taxon>
    </lineage>
</organism>
<dbReference type="AlphaFoldDB" id="A0A1D1XN10"/>
<dbReference type="EMBL" id="GDJX01024171">
    <property type="protein sequence ID" value="JAT43765.1"/>
    <property type="molecule type" value="Transcribed_RNA"/>
</dbReference>
<reference evidence="3" key="1">
    <citation type="submission" date="2015-07" db="EMBL/GenBank/DDBJ databases">
        <title>Transcriptome Assembly of Anthurium amnicola.</title>
        <authorList>
            <person name="Suzuki J."/>
        </authorList>
    </citation>
    <scope>NUCLEOTIDE SEQUENCE</scope>
</reference>
<evidence type="ECO:0000256" key="1">
    <source>
        <dbReference type="SAM" id="MobiDB-lite"/>
    </source>
</evidence>
<feature type="domain" description="DUF7787" evidence="2">
    <location>
        <begin position="53"/>
        <end position="113"/>
    </location>
</feature>
<evidence type="ECO:0000313" key="3">
    <source>
        <dbReference type="EMBL" id="JAT43765.1"/>
    </source>
</evidence>
<dbReference type="Pfam" id="PF25042">
    <property type="entry name" value="DUF7787"/>
    <property type="match status" value="1"/>
</dbReference>
<dbReference type="PANTHER" id="PTHR35096">
    <property type="entry name" value="BNAA08G28570D PROTEIN"/>
    <property type="match status" value="1"/>
</dbReference>
<dbReference type="InterPro" id="IPR056689">
    <property type="entry name" value="DUF7787"/>
</dbReference>
<proteinExistence type="predicted"/>
<evidence type="ECO:0000259" key="2">
    <source>
        <dbReference type="Pfam" id="PF25042"/>
    </source>
</evidence>
<feature type="region of interest" description="Disordered" evidence="1">
    <location>
        <begin position="159"/>
        <end position="227"/>
    </location>
</feature>